<gene>
    <name evidence="1" type="ORF">SAMN05216195_1314</name>
</gene>
<dbReference type="AlphaFoldDB" id="A0A1H9XYQ2"/>
<accession>A0A1H9XYQ2</accession>
<dbReference type="RefSeq" id="WP_143087035.1">
    <property type="nucleotide sequence ID" value="NZ_FOFT01000031.1"/>
</dbReference>
<dbReference type="EMBL" id="FOFT01000031">
    <property type="protein sequence ID" value="SES51246.1"/>
    <property type="molecule type" value="Genomic_DNA"/>
</dbReference>
<evidence type="ECO:0000313" key="1">
    <source>
        <dbReference type="EMBL" id="SES51246.1"/>
    </source>
</evidence>
<sequence>MTRLFESTSAFEREYKSLFDFIGASTSAIWTMRWQVHGYVAAHPNAGDDALAGYFLSAPNVGKFDFGYFRAEEWSTQEQAIARMGIINVIALYERWAEGIDCLTTRKASGRSSLTSLGSLCMGNSATSDPDYSYGVSQIHDSLDKNRSDLMFKAFSSKVRSSRLHAGSELRKVLVAYRAFKELRNGFMHRSELPDPSLINRFNQLDQDSVGLTYARNRGPHFPVVQEGVKPKLELKHAYFACHVIKTLVQTFDSELALTSYGAEELLRKVRSVEVKRFQTPRSVDSLAASVGRYIIRFGLPEPVDSRALLKLLQDAKAIQVDA</sequence>
<evidence type="ECO:0000313" key="2">
    <source>
        <dbReference type="Proteomes" id="UP000199028"/>
    </source>
</evidence>
<organism evidence="1 2">
    <name type="scientific">Lentzea flaviverrucosa</name>
    <dbReference type="NCBI Taxonomy" id="200379"/>
    <lineage>
        <taxon>Bacteria</taxon>
        <taxon>Bacillati</taxon>
        <taxon>Actinomycetota</taxon>
        <taxon>Actinomycetes</taxon>
        <taxon>Pseudonocardiales</taxon>
        <taxon>Pseudonocardiaceae</taxon>
        <taxon>Lentzea</taxon>
    </lineage>
</organism>
<dbReference type="OrthoDB" id="9255525at2"/>
<name>A0A1H9XYQ2_9PSEU</name>
<keyword evidence="2" id="KW-1185">Reference proteome</keyword>
<reference evidence="2" key="1">
    <citation type="submission" date="2016-10" db="EMBL/GenBank/DDBJ databases">
        <authorList>
            <person name="Varghese N."/>
            <person name="Submissions S."/>
        </authorList>
    </citation>
    <scope>NUCLEOTIDE SEQUENCE [LARGE SCALE GENOMIC DNA]</scope>
    <source>
        <strain evidence="2">CGMCC 4.578</strain>
    </source>
</reference>
<protein>
    <submittedName>
        <fullName evidence="1">Uncharacterized protein</fullName>
    </submittedName>
</protein>
<dbReference type="Proteomes" id="UP000199028">
    <property type="component" value="Unassembled WGS sequence"/>
</dbReference>
<proteinExistence type="predicted"/>